<evidence type="ECO:0000256" key="1">
    <source>
        <dbReference type="SAM" id="SignalP"/>
    </source>
</evidence>
<dbReference type="OrthoDB" id="297496at2759"/>
<organism evidence="2 3">
    <name type="scientific">Macrolepiota fuliginosa MF-IS2</name>
    <dbReference type="NCBI Taxonomy" id="1400762"/>
    <lineage>
        <taxon>Eukaryota</taxon>
        <taxon>Fungi</taxon>
        <taxon>Dikarya</taxon>
        <taxon>Basidiomycota</taxon>
        <taxon>Agaricomycotina</taxon>
        <taxon>Agaricomycetes</taxon>
        <taxon>Agaricomycetidae</taxon>
        <taxon>Agaricales</taxon>
        <taxon>Agaricineae</taxon>
        <taxon>Agaricaceae</taxon>
        <taxon>Macrolepiota</taxon>
    </lineage>
</organism>
<feature type="signal peptide" evidence="1">
    <location>
        <begin position="1"/>
        <end position="16"/>
    </location>
</feature>
<name>A0A9P5X058_9AGAR</name>
<evidence type="ECO:0000313" key="3">
    <source>
        <dbReference type="Proteomes" id="UP000807342"/>
    </source>
</evidence>
<feature type="chain" id="PRO_5040228321" evidence="1">
    <location>
        <begin position="17"/>
        <end position="93"/>
    </location>
</feature>
<protein>
    <submittedName>
        <fullName evidence="2">Uncharacterized protein</fullName>
    </submittedName>
</protein>
<keyword evidence="1" id="KW-0732">Signal</keyword>
<keyword evidence="3" id="KW-1185">Reference proteome</keyword>
<comment type="caution">
    <text evidence="2">The sequence shown here is derived from an EMBL/GenBank/DDBJ whole genome shotgun (WGS) entry which is preliminary data.</text>
</comment>
<dbReference type="Proteomes" id="UP000807342">
    <property type="component" value="Unassembled WGS sequence"/>
</dbReference>
<sequence length="93" mass="10660">MLQTTIFSLYIALSAGEFSAIKGCSFNNTLYWADYTRYWSGFGLPVNENFKRTFSIHRDCFVVSSTRGLVLERGKVRITKSHLETAKAMRSYC</sequence>
<gene>
    <name evidence="2" type="ORF">P691DRAFT_501399</name>
</gene>
<proteinExistence type="predicted"/>
<dbReference type="AlphaFoldDB" id="A0A9P5X058"/>
<evidence type="ECO:0000313" key="2">
    <source>
        <dbReference type="EMBL" id="KAF9442219.1"/>
    </source>
</evidence>
<reference evidence="2" key="1">
    <citation type="submission" date="2020-11" db="EMBL/GenBank/DDBJ databases">
        <authorList>
            <consortium name="DOE Joint Genome Institute"/>
            <person name="Ahrendt S."/>
            <person name="Riley R."/>
            <person name="Andreopoulos W."/>
            <person name="Labutti K."/>
            <person name="Pangilinan J."/>
            <person name="Ruiz-Duenas F.J."/>
            <person name="Barrasa J.M."/>
            <person name="Sanchez-Garcia M."/>
            <person name="Camarero S."/>
            <person name="Miyauchi S."/>
            <person name="Serrano A."/>
            <person name="Linde D."/>
            <person name="Babiker R."/>
            <person name="Drula E."/>
            <person name="Ayuso-Fernandez I."/>
            <person name="Pacheco R."/>
            <person name="Padilla G."/>
            <person name="Ferreira P."/>
            <person name="Barriuso J."/>
            <person name="Kellner H."/>
            <person name="Castanera R."/>
            <person name="Alfaro M."/>
            <person name="Ramirez L."/>
            <person name="Pisabarro A.G."/>
            <person name="Kuo A."/>
            <person name="Tritt A."/>
            <person name="Lipzen A."/>
            <person name="He G."/>
            <person name="Yan M."/>
            <person name="Ng V."/>
            <person name="Cullen D."/>
            <person name="Martin F."/>
            <person name="Rosso M.-N."/>
            <person name="Henrissat B."/>
            <person name="Hibbett D."/>
            <person name="Martinez A.T."/>
            <person name="Grigoriev I.V."/>
        </authorList>
    </citation>
    <scope>NUCLEOTIDE SEQUENCE</scope>
    <source>
        <strain evidence="2">MF-IS2</strain>
    </source>
</reference>
<accession>A0A9P5X058</accession>
<dbReference type="EMBL" id="MU151678">
    <property type="protein sequence ID" value="KAF9442219.1"/>
    <property type="molecule type" value="Genomic_DNA"/>
</dbReference>